<name>A0A1G4SCX4_9CAUL</name>
<dbReference type="AlphaFoldDB" id="A0A1G4SCX4"/>
<feature type="signal peptide" evidence="3">
    <location>
        <begin position="1"/>
        <end position="26"/>
    </location>
</feature>
<comment type="similarity">
    <text evidence="1 3">Belongs to the type-B carboxylesterase/lipase family.</text>
</comment>
<dbReference type="Proteomes" id="UP000199150">
    <property type="component" value="Unassembled WGS sequence"/>
</dbReference>
<dbReference type="GO" id="GO:0016787">
    <property type="term" value="F:hydrolase activity"/>
    <property type="evidence" value="ECO:0007669"/>
    <property type="project" value="UniProtKB-KW"/>
</dbReference>
<dbReference type="OrthoDB" id="9775851at2"/>
<dbReference type="InterPro" id="IPR050309">
    <property type="entry name" value="Type-B_Carboxylest/Lipase"/>
</dbReference>
<evidence type="ECO:0000313" key="6">
    <source>
        <dbReference type="Proteomes" id="UP000199150"/>
    </source>
</evidence>
<proteinExistence type="inferred from homology"/>
<dbReference type="PROSITE" id="PS51318">
    <property type="entry name" value="TAT"/>
    <property type="match status" value="1"/>
</dbReference>
<dbReference type="PANTHER" id="PTHR11559">
    <property type="entry name" value="CARBOXYLESTERASE"/>
    <property type="match status" value="1"/>
</dbReference>
<gene>
    <name evidence="5" type="ORF">SAMN02927928_2563</name>
</gene>
<dbReference type="Gene3D" id="3.40.50.1820">
    <property type="entry name" value="alpha/beta hydrolase"/>
    <property type="match status" value="1"/>
</dbReference>
<organism evidence="5 6">
    <name type="scientific">Asticcacaulis taihuensis</name>
    <dbReference type="NCBI Taxonomy" id="260084"/>
    <lineage>
        <taxon>Bacteria</taxon>
        <taxon>Pseudomonadati</taxon>
        <taxon>Pseudomonadota</taxon>
        <taxon>Alphaproteobacteria</taxon>
        <taxon>Caulobacterales</taxon>
        <taxon>Caulobacteraceae</taxon>
        <taxon>Asticcacaulis</taxon>
    </lineage>
</organism>
<evidence type="ECO:0000256" key="3">
    <source>
        <dbReference type="RuleBase" id="RU361235"/>
    </source>
</evidence>
<sequence>MWNRRRLLGSGMAALGAFGLRPVANAQTLSRSTVTTGPDVVVEIADGRLRGGHSRGALAFKGIPYAGSVSGAARFREAPPVVPWSGVRDATNLGAPSLQKPKSTYGEQEPAYAEDCLVLNVWTPAVNDGKKRPVMFYCHGGGFATGSAGSTAQDGARLAATYDVVVVATNHRLGLLGYLYLGEIGGADWATSGNQGMLDIVAGLRWVKANIAAFGGDPDNVLIFGESGGGFKVGTLLAMPAAKGLFHKASIQSGAALTRMPKDMATETALRVLKGLGIAPNDLHKLADVPAEQILAIQLAAEQGQGPMTLPSDGSPPVPRDGRLHKAGYWVPGGYGPVVDGTILPADPFAPVASPLMADVPLIVGHNRDEATFFNMGRPDTFTLDEAGLTARMATEFGSDADKLLTVYRATYPQATPTDLYIAIASARWFGADSATTADRKSVQAAPVYQYRYDYESNFPIAGTTATLRAGHATEIASLFLNTDQPGLEGNGAGLAEASINMSAFWSSFARTGAPQAPGQPDWPRYTTADRPVMLINTACRVENDPEGAARKVWQEEVAD</sequence>
<dbReference type="InterPro" id="IPR029058">
    <property type="entry name" value="AB_hydrolase_fold"/>
</dbReference>
<evidence type="ECO:0000256" key="2">
    <source>
        <dbReference type="ARBA" id="ARBA00022801"/>
    </source>
</evidence>
<dbReference type="InterPro" id="IPR006311">
    <property type="entry name" value="TAT_signal"/>
</dbReference>
<evidence type="ECO:0000256" key="1">
    <source>
        <dbReference type="ARBA" id="ARBA00005964"/>
    </source>
</evidence>
<dbReference type="InterPro" id="IPR002018">
    <property type="entry name" value="CarbesteraseB"/>
</dbReference>
<feature type="chain" id="PRO_5011332045" description="Carboxylic ester hydrolase" evidence="3">
    <location>
        <begin position="27"/>
        <end position="560"/>
    </location>
</feature>
<reference evidence="6" key="1">
    <citation type="submission" date="2016-10" db="EMBL/GenBank/DDBJ databases">
        <authorList>
            <person name="Varghese N."/>
            <person name="Submissions S."/>
        </authorList>
    </citation>
    <scope>NUCLEOTIDE SEQUENCE [LARGE SCALE GENOMIC DNA]</scope>
    <source>
        <strain evidence="6">CGMCC 1.3431</strain>
    </source>
</reference>
<keyword evidence="3" id="KW-0732">Signal</keyword>
<dbReference type="InterPro" id="IPR019826">
    <property type="entry name" value="Carboxylesterase_B_AS"/>
</dbReference>
<keyword evidence="2 3" id="KW-0378">Hydrolase</keyword>
<dbReference type="STRING" id="260084.SAMN02927928_2563"/>
<accession>A0A1G4SCX4</accession>
<dbReference type="SUPFAM" id="SSF53474">
    <property type="entry name" value="alpha/beta-Hydrolases"/>
    <property type="match status" value="1"/>
</dbReference>
<keyword evidence="6" id="KW-1185">Reference proteome</keyword>
<dbReference type="EC" id="3.1.1.-" evidence="3"/>
<dbReference type="Pfam" id="PF00135">
    <property type="entry name" value="COesterase"/>
    <property type="match status" value="1"/>
</dbReference>
<dbReference type="RefSeq" id="WP_090648584.1">
    <property type="nucleotide sequence ID" value="NZ_CBCRYE010000002.1"/>
</dbReference>
<evidence type="ECO:0000313" key="5">
    <source>
        <dbReference type="EMBL" id="SCW66888.1"/>
    </source>
</evidence>
<protein>
    <recommendedName>
        <fullName evidence="3">Carboxylic ester hydrolase</fullName>
        <ecNumber evidence="3">3.1.1.-</ecNumber>
    </recommendedName>
</protein>
<evidence type="ECO:0000259" key="4">
    <source>
        <dbReference type="Pfam" id="PF00135"/>
    </source>
</evidence>
<dbReference type="EMBL" id="FMTS01000004">
    <property type="protein sequence ID" value="SCW66888.1"/>
    <property type="molecule type" value="Genomic_DNA"/>
</dbReference>
<dbReference type="PROSITE" id="PS00122">
    <property type="entry name" value="CARBOXYLESTERASE_B_1"/>
    <property type="match status" value="1"/>
</dbReference>
<feature type="domain" description="Carboxylesterase type B" evidence="4">
    <location>
        <begin position="40"/>
        <end position="550"/>
    </location>
</feature>